<dbReference type="Gene3D" id="3.40.630.30">
    <property type="match status" value="1"/>
</dbReference>
<evidence type="ECO:0000313" key="4">
    <source>
        <dbReference type="EMBL" id="QIO05405.1"/>
    </source>
</evidence>
<organism evidence="4 5">
    <name type="scientific">Acinetobacter shaoyimingii</name>
    <dbReference type="NCBI Taxonomy" id="2715164"/>
    <lineage>
        <taxon>Bacteria</taxon>
        <taxon>Pseudomonadati</taxon>
        <taxon>Pseudomonadota</taxon>
        <taxon>Gammaproteobacteria</taxon>
        <taxon>Moraxellales</taxon>
        <taxon>Moraxellaceae</taxon>
        <taxon>Acinetobacter</taxon>
    </lineage>
</organism>
<protein>
    <submittedName>
        <fullName evidence="4">GNAT family N-acetyltransferase</fullName>
    </submittedName>
</protein>
<keyword evidence="1 4" id="KW-0808">Transferase</keyword>
<evidence type="ECO:0000313" key="5">
    <source>
        <dbReference type="Proteomes" id="UP000502297"/>
    </source>
</evidence>
<dbReference type="Proteomes" id="UP000502297">
    <property type="component" value="Chromosome"/>
</dbReference>
<dbReference type="EMBL" id="CP049801">
    <property type="protein sequence ID" value="QIO05405.1"/>
    <property type="molecule type" value="Genomic_DNA"/>
</dbReference>
<dbReference type="InterPro" id="IPR016181">
    <property type="entry name" value="Acyl_CoA_acyltransferase"/>
</dbReference>
<evidence type="ECO:0000256" key="2">
    <source>
        <dbReference type="ARBA" id="ARBA00023315"/>
    </source>
</evidence>
<dbReference type="PANTHER" id="PTHR43877">
    <property type="entry name" value="AMINOALKYLPHOSPHONATE N-ACETYLTRANSFERASE-RELATED-RELATED"/>
    <property type="match status" value="1"/>
</dbReference>
<proteinExistence type="predicted"/>
<dbReference type="GO" id="GO:0016747">
    <property type="term" value="F:acyltransferase activity, transferring groups other than amino-acyl groups"/>
    <property type="evidence" value="ECO:0007669"/>
    <property type="project" value="InterPro"/>
</dbReference>
<dbReference type="Pfam" id="PF00583">
    <property type="entry name" value="Acetyltransf_1"/>
    <property type="match status" value="1"/>
</dbReference>
<name>A0A6G8RU34_9GAMM</name>
<gene>
    <name evidence="4" type="ORF">G8E00_05265</name>
</gene>
<sequence>MTLKVRPLNLENDIIFITHLTAQLGYPTPPEHLKQRIENLQQDPKYSTWVAEYQNQIIGYVGLIQQFTWQYDGEVLVIQAFVIDEKYRGKGFGKLFLKEIENIALRQNITSITLNSGNRPERLDAHEFYKKQGFKVTSLGFKKMLH</sequence>
<dbReference type="PROSITE" id="PS51186">
    <property type="entry name" value="GNAT"/>
    <property type="match status" value="1"/>
</dbReference>
<feature type="domain" description="N-acetyltransferase" evidence="3">
    <location>
        <begin position="3"/>
        <end position="146"/>
    </location>
</feature>
<dbReference type="InterPro" id="IPR050832">
    <property type="entry name" value="Bact_Acetyltransf"/>
</dbReference>
<dbReference type="RefSeq" id="WP_166222459.1">
    <property type="nucleotide sequence ID" value="NZ_CP049801.1"/>
</dbReference>
<keyword evidence="5" id="KW-1185">Reference proteome</keyword>
<dbReference type="KEGG" id="asha:G8E00_05265"/>
<dbReference type="SUPFAM" id="SSF55729">
    <property type="entry name" value="Acyl-CoA N-acyltransferases (Nat)"/>
    <property type="match status" value="1"/>
</dbReference>
<dbReference type="CDD" id="cd04301">
    <property type="entry name" value="NAT_SF"/>
    <property type="match status" value="1"/>
</dbReference>
<keyword evidence="2" id="KW-0012">Acyltransferase</keyword>
<accession>A0A6G8RU34</accession>
<evidence type="ECO:0000256" key="1">
    <source>
        <dbReference type="ARBA" id="ARBA00022679"/>
    </source>
</evidence>
<reference evidence="4 5" key="1">
    <citation type="submission" date="2020-03" db="EMBL/GenBank/DDBJ databases">
        <authorList>
            <person name="Zhu W."/>
        </authorList>
    </citation>
    <scope>NUCLEOTIDE SEQUENCE [LARGE SCALE GENOMIC DNA]</scope>
    <source>
        <strain evidence="4 5">323-1</strain>
    </source>
</reference>
<dbReference type="AlphaFoldDB" id="A0A6G8RU34"/>
<evidence type="ECO:0000259" key="3">
    <source>
        <dbReference type="PROSITE" id="PS51186"/>
    </source>
</evidence>
<dbReference type="InterPro" id="IPR000182">
    <property type="entry name" value="GNAT_dom"/>
</dbReference>